<keyword evidence="5" id="KW-0648">Protein biosynthesis</keyword>
<keyword evidence="2 5" id="KW-0547">Nucleotide-binding</keyword>
<dbReference type="InterPro" id="IPR001412">
    <property type="entry name" value="aa-tRNA-synth_I_CS"/>
</dbReference>
<evidence type="ECO:0000259" key="6">
    <source>
        <dbReference type="Pfam" id="PF00749"/>
    </source>
</evidence>
<dbReference type="Proteomes" id="UP000231081">
    <property type="component" value="Unassembled WGS sequence"/>
</dbReference>
<dbReference type="PANTHER" id="PTHR43311:SF2">
    <property type="entry name" value="GLUTAMATE--TRNA LIGASE, MITOCHONDRIAL-RELATED"/>
    <property type="match status" value="1"/>
</dbReference>
<gene>
    <name evidence="7" type="primary">gltX</name>
    <name evidence="7" type="ORF">COX09_04955</name>
</gene>
<evidence type="ECO:0000313" key="8">
    <source>
        <dbReference type="Proteomes" id="UP000231081"/>
    </source>
</evidence>
<comment type="similarity">
    <text evidence="5">Belongs to the class-I aminoacyl-tRNA synthetase family.</text>
</comment>
<dbReference type="SUPFAM" id="SSF52374">
    <property type="entry name" value="Nucleotidylyl transferase"/>
    <property type="match status" value="1"/>
</dbReference>
<evidence type="ECO:0000256" key="2">
    <source>
        <dbReference type="ARBA" id="ARBA00022741"/>
    </source>
</evidence>
<keyword evidence="4 5" id="KW-0030">Aminoacyl-tRNA synthetase</keyword>
<dbReference type="InterPro" id="IPR049940">
    <property type="entry name" value="GluQ/Sye"/>
</dbReference>
<dbReference type="PRINTS" id="PR00987">
    <property type="entry name" value="TRNASYNTHGLU"/>
</dbReference>
<keyword evidence="1 5" id="KW-0436">Ligase</keyword>
<reference evidence="7 8" key="1">
    <citation type="submission" date="2017-09" db="EMBL/GenBank/DDBJ databases">
        <title>Depth-based differentiation of microbial function through sediment-hosted aquifers and enrichment of novel symbionts in the deep terrestrial subsurface.</title>
        <authorList>
            <person name="Probst A.J."/>
            <person name="Ladd B."/>
            <person name="Jarett J.K."/>
            <person name="Geller-Mcgrath D.E."/>
            <person name="Sieber C.M."/>
            <person name="Emerson J.B."/>
            <person name="Anantharaman K."/>
            <person name="Thomas B.C."/>
            <person name="Malmstrom R."/>
            <person name="Stieglmeier M."/>
            <person name="Klingl A."/>
            <person name="Woyke T."/>
            <person name="Ryan C.M."/>
            <person name="Banfield J.F."/>
        </authorList>
    </citation>
    <scope>NUCLEOTIDE SEQUENCE [LARGE SCALE GENOMIC DNA]</scope>
    <source>
        <strain evidence="7">CG23_combo_of_CG06-09_8_20_14_all_47_9</strain>
    </source>
</reference>
<dbReference type="InterPro" id="IPR020058">
    <property type="entry name" value="Glu/Gln-tRNA-synth_Ib_cat-dom"/>
</dbReference>
<dbReference type="InterPro" id="IPR004527">
    <property type="entry name" value="Glu-tRNA-ligase_bac/mito"/>
</dbReference>
<dbReference type="GO" id="GO:0005524">
    <property type="term" value="F:ATP binding"/>
    <property type="evidence" value="ECO:0007669"/>
    <property type="project" value="UniProtKB-KW"/>
</dbReference>
<dbReference type="NCBIfam" id="TIGR00464">
    <property type="entry name" value="gltX_bact"/>
    <property type="match status" value="1"/>
</dbReference>
<dbReference type="Gene3D" id="3.40.50.620">
    <property type="entry name" value="HUPs"/>
    <property type="match status" value="1"/>
</dbReference>
<dbReference type="AlphaFoldDB" id="A0A2H0B2F9"/>
<organism evidence="7 8">
    <name type="scientific">Candidatus Beckwithbacteria bacterium CG23_combo_of_CG06-09_8_20_14_all_47_9</name>
    <dbReference type="NCBI Taxonomy" id="1974498"/>
    <lineage>
        <taxon>Bacteria</taxon>
        <taxon>Candidatus Beckwithiibacteriota</taxon>
    </lineage>
</organism>
<dbReference type="PROSITE" id="PS00178">
    <property type="entry name" value="AA_TRNA_LIGASE_I"/>
    <property type="match status" value="1"/>
</dbReference>
<evidence type="ECO:0000256" key="3">
    <source>
        <dbReference type="ARBA" id="ARBA00022840"/>
    </source>
</evidence>
<accession>A0A2H0B2F9</accession>
<name>A0A2H0B2F9_9BACT</name>
<dbReference type="EMBL" id="PCSQ01000126">
    <property type="protein sequence ID" value="PIP51834.1"/>
    <property type="molecule type" value="Genomic_DNA"/>
</dbReference>
<dbReference type="InterPro" id="IPR000924">
    <property type="entry name" value="Glu/Gln-tRNA-synth"/>
</dbReference>
<feature type="non-terminal residue" evidence="7">
    <location>
        <position position="225"/>
    </location>
</feature>
<proteinExistence type="inferred from homology"/>
<comment type="caution">
    <text evidence="7">The sequence shown here is derived from an EMBL/GenBank/DDBJ whole genome shotgun (WGS) entry which is preliminary data.</text>
</comment>
<dbReference type="GO" id="GO:0004818">
    <property type="term" value="F:glutamate-tRNA ligase activity"/>
    <property type="evidence" value="ECO:0007669"/>
    <property type="project" value="InterPro"/>
</dbReference>
<dbReference type="PANTHER" id="PTHR43311">
    <property type="entry name" value="GLUTAMATE--TRNA LIGASE"/>
    <property type="match status" value="1"/>
</dbReference>
<dbReference type="Pfam" id="PF00749">
    <property type="entry name" value="tRNA-synt_1c"/>
    <property type="match status" value="1"/>
</dbReference>
<sequence>MIKTRLAPSPTGDPHIGTVFQALLDYIVAKKFNGQFLVRIEDTDRKREVAGAEAAIFSALDWFGLSPDTNQIFRQSERLKIYQEQAQKLIQLGHAYYCFCSSERLTQVREEQTKLGQPPMYDRYCRGLDSVAAAKRSQSEPHVIRLKVPRNQTIVVNDLLRGEVKFDSNIIDDQVLLKSDGWPTYHLAATVDDHLMAITHVIRGEEWLSSAPKHLLIYQFFNWQP</sequence>
<dbReference type="GO" id="GO:0006424">
    <property type="term" value="P:glutamyl-tRNA aminoacylation"/>
    <property type="evidence" value="ECO:0007669"/>
    <property type="project" value="InterPro"/>
</dbReference>
<evidence type="ECO:0000256" key="1">
    <source>
        <dbReference type="ARBA" id="ARBA00022598"/>
    </source>
</evidence>
<evidence type="ECO:0000256" key="5">
    <source>
        <dbReference type="RuleBase" id="RU363037"/>
    </source>
</evidence>
<protein>
    <submittedName>
        <fullName evidence="7">Glutamate--tRNA ligase</fullName>
    </submittedName>
</protein>
<feature type="domain" description="Glutamyl/glutaminyl-tRNA synthetase class Ib catalytic" evidence="6">
    <location>
        <begin position="2"/>
        <end position="224"/>
    </location>
</feature>
<keyword evidence="3 5" id="KW-0067">ATP-binding</keyword>
<evidence type="ECO:0000256" key="4">
    <source>
        <dbReference type="ARBA" id="ARBA00023146"/>
    </source>
</evidence>
<evidence type="ECO:0000313" key="7">
    <source>
        <dbReference type="EMBL" id="PIP51834.1"/>
    </source>
</evidence>
<dbReference type="InterPro" id="IPR014729">
    <property type="entry name" value="Rossmann-like_a/b/a_fold"/>
</dbReference>